<organism evidence="2 3">
    <name type="scientific">Tetrahymena thermophila (strain SB210)</name>
    <dbReference type="NCBI Taxonomy" id="312017"/>
    <lineage>
        <taxon>Eukaryota</taxon>
        <taxon>Sar</taxon>
        <taxon>Alveolata</taxon>
        <taxon>Ciliophora</taxon>
        <taxon>Intramacronucleata</taxon>
        <taxon>Oligohymenophorea</taxon>
        <taxon>Hymenostomatida</taxon>
        <taxon>Tetrahymenina</taxon>
        <taxon>Tetrahymenidae</taxon>
        <taxon>Tetrahymena</taxon>
    </lineage>
</organism>
<keyword evidence="1" id="KW-0472">Membrane</keyword>
<dbReference type="EMBL" id="GG662258">
    <property type="protein sequence ID" value="EWS71194.1"/>
    <property type="molecule type" value="Genomic_DNA"/>
</dbReference>
<accession>W7XE95</accession>
<proteinExistence type="predicted"/>
<gene>
    <name evidence="2" type="ORF">TTHERM_000907088</name>
</gene>
<evidence type="ECO:0000313" key="2">
    <source>
        <dbReference type="EMBL" id="EWS71194.1"/>
    </source>
</evidence>
<reference evidence="3" key="1">
    <citation type="journal article" date="2006" name="PLoS Biol.">
        <title>Macronuclear genome sequence of the ciliate Tetrahymena thermophila, a model eukaryote.</title>
        <authorList>
            <person name="Eisen J.A."/>
            <person name="Coyne R.S."/>
            <person name="Wu M."/>
            <person name="Wu D."/>
            <person name="Thiagarajan M."/>
            <person name="Wortman J.R."/>
            <person name="Badger J.H."/>
            <person name="Ren Q."/>
            <person name="Amedeo P."/>
            <person name="Jones K.M."/>
            <person name="Tallon L.J."/>
            <person name="Delcher A.L."/>
            <person name="Salzberg S.L."/>
            <person name="Silva J.C."/>
            <person name="Haas B.J."/>
            <person name="Majoros W.H."/>
            <person name="Farzad M."/>
            <person name="Carlton J.M."/>
            <person name="Smith R.K. Jr."/>
            <person name="Garg J."/>
            <person name="Pearlman R.E."/>
            <person name="Karrer K.M."/>
            <person name="Sun L."/>
            <person name="Manning G."/>
            <person name="Elde N.C."/>
            <person name="Turkewitz A.P."/>
            <person name="Asai D.J."/>
            <person name="Wilkes D.E."/>
            <person name="Wang Y."/>
            <person name="Cai H."/>
            <person name="Collins K."/>
            <person name="Stewart B.A."/>
            <person name="Lee S.R."/>
            <person name="Wilamowska K."/>
            <person name="Weinberg Z."/>
            <person name="Ruzzo W.L."/>
            <person name="Wloga D."/>
            <person name="Gaertig J."/>
            <person name="Frankel J."/>
            <person name="Tsao C.-C."/>
            <person name="Gorovsky M.A."/>
            <person name="Keeling P.J."/>
            <person name="Waller R.F."/>
            <person name="Patron N.J."/>
            <person name="Cherry J.M."/>
            <person name="Stover N.A."/>
            <person name="Krieger C.J."/>
            <person name="del Toro C."/>
            <person name="Ryder H.F."/>
            <person name="Williamson S.C."/>
            <person name="Barbeau R.A."/>
            <person name="Hamilton E.P."/>
            <person name="Orias E."/>
        </authorList>
    </citation>
    <scope>NUCLEOTIDE SEQUENCE [LARGE SCALE GENOMIC DNA]</scope>
    <source>
        <strain evidence="3">SB210</strain>
    </source>
</reference>
<dbReference type="InParanoid" id="W7XE95"/>
<dbReference type="RefSeq" id="XP_012656292.1">
    <property type="nucleotide sequence ID" value="XM_012800838.1"/>
</dbReference>
<dbReference type="KEGG" id="tet:TTHERM_000907088"/>
<keyword evidence="1" id="KW-1133">Transmembrane helix</keyword>
<dbReference type="AlphaFoldDB" id="W7XE95"/>
<name>W7XE95_TETTS</name>
<keyword evidence="3" id="KW-1185">Reference proteome</keyword>
<protein>
    <submittedName>
        <fullName evidence="2">Transmembrane protein, putative</fullName>
    </submittedName>
</protein>
<feature type="transmembrane region" description="Helical" evidence="1">
    <location>
        <begin position="21"/>
        <end position="46"/>
    </location>
</feature>
<dbReference type="Proteomes" id="UP000009168">
    <property type="component" value="Unassembled WGS sequence"/>
</dbReference>
<evidence type="ECO:0000256" key="1">
    <source>
        <dbReference type="SAM" id="Phobius"/>
    </source>
</evidence>
<dbReference type="GeneID" id="24441073"/>
<keyword evidence="1 2" id="KW-0812">Transmembrane</keyword>
<evidence type="ECO:0000313" key="3">
    <source>
        <dbReference type="Proteomes" id="UP000009168"/>
    </source>
</evidence>
<sequence>MMNAKNVMRIAKHVKQINAQAVLMAIYFLTLTANQFIPAMIFARLAQELEMINVKAAMIIFNFKTRSVFVILQKDITFKINRVSNVIRLVRLAMEAPVVNAQFTKRSKKSQIIPVKKHL</sequence>